<dbReference type="Proteomes" id="UP001519460">
    <property type="component" value="Unassembled WGS sequence"/>
</dbReference>
<accession>A0ABD0MAE9</accession>
<reference evidence="2 3" key="1">
    <citation type="journal article" date="2023" name="Sci. Data">
        <title>Genome assembly of the Korean intertidal mud-creeper Batillaria attramentaria.</title>
        <authorList>
            <person name="Patra A.K."/>
            <person name="Ho P.T."/>
            <person name="Jun S."/>
            <person name="Lee S.J."/>
            <person name="Kim Y."/>
            <person name="Won Y.J."/>
        </authorList>
    </citation>
    <scope>NUCLEOTIDE SEQUENCE [LARGE SCALE GENOMIC DNA]</scope>
    <source>
        <strain evidence="2">Wonlab-2016</strain>
    </source>
</reference>
<evidence type="ECO:0000256" key="1">
    <source>
        <dbReference type="SAM" id="MobiDB-lite"/>
    </source>
</evidence>
<comment type="caution">
    <text evidence="2">The sequence shown here is derived from an EMBL/GenBank/DDBJ whole genome shotgun (WGS) entry which is preliminary data.</text>
</comment>
<dbReference type="AlphaFoldDB" id="A0ABD0MAE9"/>
<organism evidence="2 3">
    <name type="scientific">Batillaria attramentaria</name>
    <dbReference type="NCBI Taxonomy" id="370345"/>
    <lineage>
        <taxon>Eukaryota</taxon>
        <taxon>Metazoa</taxon>
        <taxon>Spiralia</taxon>
        <taxon>Lophotrochozoa</taxon>
        <taxon>Mollusca</taxon>
        <taxon>Gastropoda</taxon>
        <taxon>Caenogastropoda</taxon>
        <taxon>Sorbeoconcha</taxon>
        <taxon>Cerithioidea</taxon>
        <taxon>Batillariidae</taxon>
        <taxon>Batillaria</taxon>
    </lineage>
</organism>
<dbReference type="EMBL" id="JACVVK020000002">
    <property type="protein sequence ID" value="KAK7508341.1"/>
    <property type="molecule type" value="Genomic_DNA"/>
</dbReference>
<gene>
    <name evidence="2" type="ORF">BaRGS_00000580</name>
</gene>
<keyword evidence="3" id="KW-1185">Reference proteome</keyword>
<proteinExistence type="predicted"/>
<sequence length="97" mass="10545">MPASTRHLIPSCLPGSQCVSAVFDTWVTLHQDIGRLPQPVNTLTNLDLCVPSGCVDDTAVKSFSSFTFTTLKPSPSKPSRTQTPPPNSTRFQLRSQT</sequence>
<evidence type="ECO:0000313" key="2">
    <source>
        <dbReference type="EMBL" id="KAK7508341.1"/>
    </source>
</evidence>
<name>A0ABD0MAE9_9CAEN</name>
<evidence type="ECO:0000313" key="3">
    <source>
        <dbReference type="Proteomes" id="UP001519460"/>
    </source>
</evidence>
<protein>
    <submittedName>
        <fullName evidence="2">Uncharacterized protein</fullName>
    </submittedName>
</protein>
<feature type="region of interest" description="Disordered" evidence="1">
    <location>
        <begin position="69"/>
        <end position="97"/>
    </location>
</feature>